<evidence type="ECO:0000313" key="2">
    <source>
        <dbReference type="EMBL" id="PRX98064.1"/>
    </source>
</evidence>
<dbReference type="InterPro" id="IPR036249">
    <property type="entry name" value="Thioredoxin-like_sf"/>
</dbReference>
<dbReference type="SUPFAM" id="SSF52833">
    <property type="entry name" value="Thioredoxin-like"/>
    <property type="match status" value="1"/>
</dbReference>
<sequence length="188" mass="20556">MTTVPTYLLFAQWALLFVLAALIFIMYRQLAQLLQVRPRDHQHGLAVGARAPRFDYRDARRPEQQGSFTPEGEPTLLVFADPSCNACVDAMARIDMALELAGPDPVRVLVATAEPASFVERTPAFAGARAPVVLIERETVGSYRVDGTPHFYLVGADGAIAESGPAWSSEQIQHALDRRSAHVGQIKS</sequence>
<name>A0A2T0Q2P5_9ACTN</name>
<evidence type="ECO:0000313" key="3">
    <source>
        <dbReference type="Proteomes" id="UP000237846"/>
    </source>
</evidence>
<dbReference type="Proteomes" id="UP000237846">
    <property type="component" value="Unassembled WGS sequence"/>
</dbReference>
<dbReference type="OrthoDB" id="5643368at2"/>
<accession>A0A2T0Q2P5</accession>
<keyword evidence="3" id="KW-1185">Reference proteome</keyword>
<evidence type="ECO:0000256" key="1">
    <source>
        <dbReference type="SAM" id="Phobius"/>
    </source>
</evidence>
<keyword evidence="1" id="KW-0472">Membrane</keyword>
<protein>
    <recommendedName>
        <fullName evidence="4">Thioredoxin domain-containing protein</fullName>
    </recommendedName>
</protein>
<keyword evidence="1" id="KW-0812">Transmembrane</keyword>
<reference evidence="2 3" key="1">
    <citation type="submission" date="2018-03" db="EMBL/GenBank/DDBJ databases">
        <title>Genomic Encyclopedia of Archaeal and Bacterial Type Strains, Phase II (KMG-II): from individual species to whole genera.</title>
        <authorList>
            <person name="Goeker M."/>
        </authorList>
    </citation>
    <scope>NUCLEOTIDE SEQUENCE [LARGE SCALE GENOMIC DNA]</scope>
    <source>
        <strain evidence="2 3">DSM 45601</strain>
    </source>
</reference>
<keyword evidence="1" id="KW-1133">Transmembrane helix</keyword>
<comment type="caution">
    <text evidence="2">The sequence shown here is derived from an EMBL/GenBank/DDBJ whole genome shotgun (WGS) entry which is preliminary data.</text>
</comment>
<organism evidence="2 3">
    <name type="scientific">Allonocardiopsis opalescens</name>
    <dbReference type="NCBI Taxonomy" id="1144618"/>
    <lineage>
        <taxon>Bacteria</taxon>
        <taxon>Bacillati</taxon>
        <taxon>Actinomycetota</taxon>
        <taxon>Actinomycetes</taxon>
        <taxon>Streptosporangiales</taxon>
        <taxon>Allonocardiopsis</taxon>
    </lineage>
</organism>
<dbReference type="Gene3D" id="3.40.30.10">
    <property type="entry name" value="Glutaredoxin"/>
    <property type="match status" value="1"/>
</dbReference>
<dbReference type="EMBL" id="PVZC01000005">
    <property type="protein sequence ID" value="PRX98064.1"/>
    <property type="molecule type" value="Genomic_DNA"/>
</dbReference>
<proteinExistence type="predicted"/>
<dbReference type="AlphaFoldDB" id="A0A2T0Q2P5"/>
<gene>
    <name evidence="2" type="ORF">CLV72_105417</name>
</gene>
<evidence type="ECO:0008006" key="4">
    <source>
        <dbReference type="Google" id="ProtNLM"/>
    </source>
</evidence>
<dbReference type="RefSeq" id="WP_106248066.1">
    <property type="nucleotide sequence ID" value="NZ_PVZC01000005.1"/>
</dbReference>
<feature type="transmembrane region" description="Helical" evidence="1">
    <location>
        <begin position="6"/>
        <end position="27"/>
    </location>
</feature>